<evidence type="ECO:0000256" key="1">
    <source>
        <dbReference type="ARBA" id="ARBA00001913"/>
    </source>
</evidence>
<dbReference type="Pfam" id="PF18402">
    <property type="entry name" value="Thioredoxin_14"/>
    <property type="match status" value="1"/>
</dbReference>
<feature type="domain" description="UGGT thioredoxin-like" evidence="7">
    <location>
        <begin position="21"/>
        <end position="209"/>
    </location>
</feature>
<dbReference type="Pfam" id="PF18401">
    <property type="entry name" value="Thioredoxin_13"/>
    <property type="match status" value="1"/>
</dbReference>
<feature type="region of interest" description="Disordered" evidence="6">
    <location>
        <begin position="283"/>
        <end position="310"/>
    </location>
</feature>
<dbReference type="Pfam" id="PF06427">
    <property type="entry name" value="UDP-g_GGTase"/>
    <property type="match status" value="1"/>
</dbReference>
<dbReference type="PANTHER" id="PTHR11226">
    <property type="entry name" value="UDP-GLUCOSE GLYCOPROTEIN:GLUCOSYLTRANSFERASE"/>
    <property type="match status" value="1"/>
</dbReference>
<dbReference type="InterPro" id="IPR040692">
    <property type="entry name" value="UGGT_TRXL_3"/>
</dbReference>
<protein>
    <recommendedName>
        <fullName evidence="15">UDP-glucose:glycoprotein glucosyltransferase</fullName>
    </recommendedName>
</protein>
<sequence length="1974" mass="205266">MFDVLQQASEFIADEDAMRGDESGSLFWGFVDGVHSLLDAGAKVDTAEDAAALAVTAASRVMQPLSVRVMRVSVAARAHAAAVEMHREQAVASAGRCPDSPDAWAVVLPQNRVACSAAELRRLIGAHATSGSSPDPPLTRLASQDHVLRSADASAAAATAAAASAAAGPATVVYGLLGTRGLQDLHEVAASAARRGATTYALRHWVPAGGAGNTRLSGWSAGLDVKNTEYRATDDRAGGPSEPSGREAAALRSVSPADAHGTPLADVVLEAAPLGALWGSDGKATLASDGTPGAGSAPGPTPDGPAGAGSSAGVLAALLEAHKGWRAADPSLPDASTMHVRDVNATGIGVKTTAYLLQASGRFDEGVAFAAQRDAAVSQASAKRHQDAVERKRARMQRLAKRTGKSMPDHVQLSRNELVLLAREPLPGIEPAAVAQARFDKRWASNQTAPEALSPAADPLALLSHLTGNFPAAAAALSTAPVDPALLSALRSSAYSVPHGQNIVLVNGRQIDATASSFNFFSVLRTLQDEASVLSQFASLPIAEQEVLALRALAAGTKGAEADGDDGAASADPVSEAEGGSPTLRVDYRSGADDCVVWLSDVEKDAQFRRMRASVRALLTQTWQLHQVRRNLYTAVLLGDASSPGGLRAILTALYFVQNALPIKFGFVPVASPADAPTEDLEAAAARFRTGAASKPDAPGGARAELAADDPVNSLDVALLALAAERNLGRAASSAFLANLAQAWQESVQARAAKLRAQAKSQQELQQLLQGMDINVAVSAEQAIDAFVEASASASGGTSLFGNGKHLNAARAALADATGEGRAHVLRIRKWAASHGLPSPGFLVNGRPGSGLAVQEEVVPQIQADLRTLQNLVRLGHLDDDSKSDALAVLLSSAGAVPVYHRAALDTSTSPFVPLASAAAAPLLWGVRYFHAPGTADVAKTVTVTLLDDLNSRMGVESALAALQAAAVPSTGAAARVGVVHSGPSPASSPGTVAAVLTAAAWAIGDDDAAGTVKVNDRLPAFTAVVSAAKQALAAGGPSPAQATVSALLSAGKGEASSLSSVISGRAFKRIASVVKAASSPSGKVARKAAKAAAEARGAARSAASVAGAVEESGAPSTGSALVGAWSRAEAARGVAAAVVPRVPAPAGAPAGAVPKPGPDGTVRAILTNGRVVALRREETVSPEVVSAAVGAEDRARGTRVQSTLSAASILSVLPDEDDAAAKPSSAHLSGPWAVKADDATAEFTSALIAAASSAVGAYGAGGVRHRLPHEALDTPLTSFLTFPAPVLAGTAEPSGVEVEALLDPVSEAAQRAAPLLQLLRDAMGARVRVYLHPSTSMRGTGEDSDRKLPLSSFYRFAGPGMGPGAADSASFDGLPPFLLTAKVYPPEPWVVQTDASAMDTDNIQLARGERLSVRYGLRSLLVAGQCDELGASAPPNGLQLQLGPAPGLPATAAAGAPAVLPSSPEFLRPMADTLVMQNLGYFQLKAQPGVRALALAPGRATQLYDIVIPEGAGRDGRLPGEARSGVLRNVGQHQQRLIGEEADDDEPEMESVASLEVTVRDFVGDVTQLRVRRRPGFESAKLLVEEEEEAAEVALQASQETSRGFWGSVRSFFGGKASAGSTAVAGKDDRIHVFSLASGHLYERFLKIMMLSVTKRSSRPVTFWLVENFLSPQFKETVPALAESAGFEVKMVTYKWPNWLRGQTEKQRIIWGYKVLFLDVLFPLDLDKVIYVDADQVVRADLAELWDLDLEGAPYGYTPFCTSREETLGFQFWRQGYWKDHLRGKPYHISALYVVDLKRFRRQAVGDKLRAVYDQLSRDPNSLSNLDQDLPNYAQGMVPIKSLPQEWLWCESWCSDSTKGAAKTIDLCNNPLHKEPKLDMARRVISGELFNESWVELDAEAARSEGRAPPAAPAAAPAATAEPQPAATPASDSAETGASPGKAKKGKRPGKASKKPRKGGKRKASKAAAKDEL</sequence>
<keyword evidence="5" id="KW-0325">Glycoprotein</keyword>
<dbReference type="InterPro" id="IPR040694">
    <property type="entry name" value="UGGT_TRXL_2"/>
</dbReference>
<evidence type="ECO:0008006" key="15">
    <source>
        <dbReference type="Google" id="ProtNLM"/>
    </source>
</evidence>
<accession>A0A5A8DTD7</accession>
<feature type="domain" description="Glucosyltransferase 24 catalytic" evidence="10">
    <location>
        <begin position="1632"/>
        <end position="1901"/>
    </location>
</feature>
<feature type="region of interest" description="Disordered" evidence="6">
    <location>
        <begin position="1902"/>
        <end position="1974"/>
    </location>
</feature>
<evidence type="ECO:0000313" key="12">
    <source>
        <dbReference type="EMBL" id="KAA0171177.1"/>
    </source>
</evidence>
<dbReference type="InterPro" id="IPR040497">
    <property type="entry name" value="Glyco_transf_24"/>
</dbReference>
<comment type="caution">
    <text evidence="11">The sequence shown here is derived from an EMBL/GenBank/DDBJ whole genome shotgun (WGS) entry which is preliminary data.</text>
</comment>
<dbReference type="SUPFAM" id="SSF53448">
    <property type="entry name" value="Nucleotide-diphospho-sugar transferases"/>
    <property type="match status" value="1"/>
</dbReference>
<dbReference type="Pfam" id="PF18400">
    <property type="entry name" value="Thioredoxin_12"/>
    <property type="match status" value="1"/>
</dbReference>
<dbReference type="GO" id="GO:0051082">
    <property type="term" value="F:unfolded protein binding"/>
    <property type="evidence" value="ECO:0007669"/>
    <property type="project" value="TreeGrafter"/>
</dbReference>
<dbReference type="GO" id="GO:0005788">
    <property type="term" value="C:endoplasmic reticulum lumen"/>
    <property type="evidence" value="ECO:0007669"/>
    <property type="project" value="UniProtKB-SubCell"/>
</dbReference>
<feature type="domain" description="UGGT thioredoxin-like" evidence="8">
    <location>
        <begin position="456"/>
        <end position="550"/>
    </location>
</feature>
<dbReference type="GO" id="GO:0036503">
    <property type="term" value="P:ERAD pathway"/>
    <property type="evidence" value="ECO:0007669"/>
    <property type="project" value="TreeGrafter"/>
</dbReference>
<keyword evidence="4" id="KW-0256">Endoplasmic reticulum</keyword>
<comment type="cofactor">
    <cofactor evidence="1">
        <name>Ca(2+)</name>
        <dbReference type="ChEBI" id="CHEBI:29108"/>
    </cofactor>
</comment>
<dbReference type="GO" id="GO:0003980">
    <property type="term" value="F:UDP-glucose:glycoprotein glucosyltransferase activity"/>
    <property type="evidence" value="ECO:0007669"/>
    <property type="project" value="InterPro"/>
</dbReference>
<feature type="region of interest" description="Disordered" evidence="6">
    <location>
        <begin position="559"/>
        <end position="583"/>
    </location>
</feature>
<dbReference type="Proteomes" id="UP000324907">
    <property type="component" value="Unassembled WGS sequence"/>
</dbReference>
<evidence type="ECO:0000259" key="10">
    <source>
        <dbReference type="Pfam" id="PF18404"/>
    </source>
</evidence>
<dbReference type="InterPro" id="IPR040693">
    <property type="entry name" value="UGGT_TRXL_1"/>
</dbReference>
<feature type="compositionally biased region" description="Basic residues" evidence="6">
    <location>
        <begin position="1943"/>
        <end position="1966"/>
    </location>
</feature>
<feature type="compositionally biased region" description="Low complexity" evidence="6">
    <location>
        <begin position="1908"/>
        <end position="1942"/>
    </location>
</feature>
<feature type="region of interest" description="Disordered" evidence="6">
    <location>
        <begin position="230"/>
        <end position="257"/>
    </location>
</feature>
<evidence type="ECO:0000313" key="11">
    <source>
        <dbReference type="EMBL" id="KAA0168538.1"/>
    </source>
</evidence>
<dbReference type="Pfam" id="PF18404">
    <property type="entry name" value="Glyco_transf_24"/>
    <property type="match status" value="1"/>
</dbReference>
<dbReference type="UniPathway" id="UPA00378"/>
<dbReference type="CDD" id="cd06432">
    <property type="entry name" value="GT8_HUGT1_C_like"/>
    <property type="match status" value="1"/>
</dbReference>
<gene>
    <name evidence="12" type="ORF">FNF28_00943</name>
    <name evidence="11" type="ORF">FNF31_00418</name>
</gene>
<dbReference type="EMBL" id="VLTL01000008">
    <property type="protein sequence ID" value="KAA0171177.1"/>
    <property type="molecule type" value="Genomic_DNA"/>
</dbReference>
<evidence type="ECO:0000313" key="13">
    <source>
        <dbReference type="Proteomes" id="UP000324907"/>
    </source>
</evidence>
<evidence type="ECO:0000259" key="9">
    <source>
        <dbReference type="Pfam" id="PF18402"/>
    </source>
</evidence>
<evidence type="ECO:0000256" key="6">
    <source>
        <dbReference type="SAM" id="MobiDB-lite"/>
    </source>
</evidence>
<dbReference type="PANTHER" id="PTHR11226:SF0">
    <property type="entry name" value="UDP-GLUCOSE:GLYCOPROTEIN GLUCOSYLTRANSFERASE"/>
    <property type="match status" value="1"/>
</dbReference>
<comment type="subcellular location">
    <subcellularLocation>
        <location evidence="2">Endoplasmic reticulum lumen</location>
    </subcellularLocation>
</comment>
<feature type="domain" description="UGGT thioredoxin-like" evidence="9">
    <location>
        <begin position="587"/>
        <end position="897"/>
    </location>
</feature>
<evidence type="ECO:0000259" key="8">
    <source>
        <dbReference type="Pfam" id="PF18401"/>
    </source>
</evidence>
<keyword evidence="3" id="KW-0732">Signal</keyword>
<feature type="compositionally biased region" description="Low complexity" evidence="6">
    <location>
        <begin position="287"/>
        <end position="310"/>
    </location>
</feature>
<dbReference type="InterPro" id="IPR009448">
    <property type="entry name" value="UDP-g_GGtrans"/>
</dbReference>
<evidence type="ECO:0000259" key="7">
    <source>
        <dbReference type="Pfam" id="PF18400"/>
    </source>
</evidence>
<dbReference type="EMBL" id="VLTM01000002">
    <property type="protein sequence ID" value="KAA0168538.1"/>
    <property type="molecule type" value="Genomic_DNA"/>
</dbReference>
<organism evidence="11 14">
    <name type="scientific">Cafeteria roenbergensis</name>
    <name type="common">Marine flagellate</name>
    <dbReference type="NCBI Taxonomy" id="33653"/>
    <lineage>
        <taxon>Eukaryota</taxon>
        <taxon>Sar</taxon>
        <taxon>Stramenopiles</taxon>
        <taxon>Bigyra</taxon>
        <taxon>Opalozoa</taxon>
        <taxon>Bicosoecida</taxon>
        <taxon>Cafeteriaceae</taxon>
        <taxon>Cafeteria</taxon>
    </lineage>
</organism>
<proteinExistence type="predicted"/>
<dbReference type="Gene3D" id="3.90.550.10">
    <property type="entry name" value="Spore Coat Polysaccharide Biosynthesis Protein SpsA, Chain A"/>
    <property type="match status" value="1"/>
</dbReference>
<evidence type="ECO:0000256" key="5">
    <source>
        <dbReference type="ARBA" id="ARBA00023180"/>
    </source>
</evidence>
<evidence type="ECO:0000256" key="2">
    <source>
        <dbReference type="ARBA" id="ARBA00004319"/>
    </source>
</evidence>
<evidence type="ECO:0000256" key="3">
    <source>
        <dbReference type="ARBA" id="ARBA00022729"/>
    </source>
</evidence>
<evidence type="ECO:0000313" key="14">
    <source>
        <dbReference type="Proteomes" id="UP000325113"/>
    </source>
</evidence>
<reference evidence="13 14" key="1">
    <citation type="submission" date="2019-07" db="EMBL/GenBank/DDBJ databases">
        <title>Genomes of Cafeteria roenbergensis.</title>
        <authorList>
            <person name="Fischer M.G."/>
            <person name="Hackl T."/>
            <person name="Roman M."/>
        </authorList>
    </citation>
    <scope>NUCLEOTIDE SEQUENCE [LARGE SCALE GENOMIC DNA]</scope>
    <source>
        <strain evidence="11 14">Cflag</strain>
        <strain evidence="12 13">RCC970-E3</strain>
    </source>
</reference>
<evidence type="ECO:0000256" key="4">
    <source>
        <dbReference type="ARBA" id="ARBA00022824"/>
    </source>
</evidence>
<dbReference type="GO" id="GO:0018279">
    <property type="term" value="P:protein N-linked glycosylation via asparagine"/>
    <property type="evidence" value="ECO:0007669"/>
    <property type="project" value="TreeGrafter"/>
</dbReference>
<name>A0A5A8DTD7_CAFRO</name>
<dbReference type="Proteomes" id="UP000325113">
    <property type="component" value="Unassembled WGS sequence"/>
</dbReference>
<dbReference type="InterPro" id="IPR029044">
    <property type="entry name" value="Nucleotide-diphossugar_trans"/>
</dbReference>